<accession>A0AAD7XT13</accession>
<proteinExistence type="predicted"/>
<sequence length="99" mass="10917">MTPFHVISKVILGMYELDLGDHIVLNKCFALIVSSAAKLSKVATVIARVLKDRNDALEDLWTCDEGLNAISDSSICALQCINALSKKNLPSALRTHYWN</sequence>
<reference evidence="1 2" key="1">
    <citation type="submission" date="2023-03" db="EMBL/GenBank/DDBJ databases">
        <title>Genome sequence of Lichtheimia ornata CBS 291.66.</title>
        <authorList>
            <person name="Mohabir J.T."/>
            <person name="Shea T.P."/>
            <person name="Kurbessoian T."/>
            <person name="Berby B."/>
            <person name="Fontaine J."/>
            <person name="Livny J."/>
            <person name="Gnirke A."/>
            <person name="Stajich J.E."/>
            <person name="Cuomo C.A."/>
        </authorList>
    </citation>
    <scope>NUCLEOTIDE SEQUENCE [LARGE SCALE GENOMIC DNA]</scope>
    <source>
        <strain evidence="1">CBS 291.66</strain>
    </source>
</reference>
<protein>
    <submittedName>
        <fullName evidence="1">Uncharacterized protein</fullName>
    </submittedName>
</protein>
<gene>
    <name evidence="1" type="ORF">O0I10_012494</name>
</gene>
<dbReference type="AlphaFoldDB" id="A0AAD7XT13"/>
<dbReference type="RefSeq" id="XP_058336837.1">
    <property type="nucleotide sequence ID" value="XM_058492395.1"/>
</dbReference>
<evidence type="ECO:0000313" key="2">
    <source>
        <dbReference type="Proteomes" id="UP001234581"/>
    </source>
</evidence>
<organism evidence="1 2">
    <name type="scientific">Lichtheimia ornata</name>
    <dbReference type="NCBI Taxonomy" id="688661"/>
    <lineage>
        <taxon>Eukaryota</taxon>
        <taxon>Fungi</taxon>
        <taxon>Fungi incertae sedis</taxon>
        <taxon>Mucoromycota</taxon>
        <taxon>Mucoromycotina</taxon>
        <taxon>Mucoromycetes</taxon>
        <taxon>Mucorales</taxon>
        <taxon>Lichtheimiaceae</taxon>
        <taxon>Lichtheimia</taxon>
    </lineage>
</organism>
<comment type="caution">
    <text evidence="1">The sequence shown here is derived from an EMBL/GenBank/DDBJ whole genome shotgun (WGS) entry which is preliminary data.</text>
</comment>
<dbReference type="EMBL" id="JARTCD010000130">
    <property type="protein sequence ID" value="KAJ8651923.1"/>
    <property type="molecule type" value="Genomic_DNA"/>
</dbReference>
<evidence type="ECO:0000313" key="1">
    <source>
        <dbReference type="EMBL" id="KAJ8651923.1"/>
    </source>
</evidence>
<name>A0AAD7XT13_9FUNG</name>
<dbReference type="GeneID" id="83219838"/>
<keyword evidence="2" id="KW-1185">Reference proteome</keyword>
<dbReference type="Proteomes" id="UP001234581">
    <property type="component" value="Unassembled WGS sequence"/>
</dbReference>